<dbReference type="Proteomes" id="UP000197138">
    <property type="component" value="Unassembled WGS sequence"/>
</dbReference>
<evidence type="ECO:0000256" key="4">
    <source>
        <dbReference type="ARBA" id="ARBA00022833"/>
    </source>
</evidence>
<keyword evidence="13" id="KW-1185">Reference proteome</keyword>
<reference evidence="11 13" key="3">
    <citation type="submission" date="2017-11" db="EMBL/GenBank/DDBJ databases">
        <title>De-novo sequencing of pomegranate (Punica granatum L.) genome.</title>
        <authorList>
            <person name="Akparov Z."/>
            <person name="Amiraslanov A."/>
            <person name="Hajiyeva S."/>
            <person name="Abbasov M."/>
            <person name="Kaur K."/>
            <person name="Hamwieh A."/>
            <person name="Solovyev V."/>
            <person name="Salamov A."/>
            <person name="Braich B."/>
            <person name="Kosarev P."/>
            <person name="Mahmoud A."/>
            <person name="Hajiyev E."/>
            <person name="Babayeva S."/>
            <person name="Izzatullayeva V."/>
            <person name="Mammadov A."/>
            <person name="Mammadov A."/>
            <person name="Sharifova S."/>
            <person name="Ojaghi J."/>
            <person name="Eynullazada K."/>
            <person name="Bayramov B."/>
            <person name="Abdulazimova A."/>
            <person name="Shahmuradov I."/>
        </authorList>
    </citation>
    <scope>NUCLEOTIDE SEQUENCE [LARGE SCALE GENOMIC DNA]</scope>
    <source>
        <strain evidence="11">AG2017</strain>
        <strain evidence="13">cv. AG2017</strain>
        <tissue evidence="11">Leaf</tissue>
    </source>
</reference>
<dbReference type="GO" id="GO:0005634">
    <property type="term" value="C:nucleus"/>
    <property type="evidence" value="ECO:0007669"/>
    <property type="project" value="UniProtKB-SubCell"/>
</dbReference>
<dbReference type="InterPro" id="IPR044246">
    <property type="entry name" value="ZFP3-like"/>
</dbReference>
<dbReference type="GO" id="GO:0009788">
    <property type="term" value="P:negative regulation of abscisic acid-activated signaling pathway"/>
    <property type="evidence" value="ECO:0007669"/>
    <property type="project" value="InterPro"/>
</dbReference>
<organism evidence="9 12">
    <name type="scientific">Punica granatum</name>
    <name type="common">Pomegranate</name>
    <dbReference type="NCBI Taxonomy" id="22663"/>
    <lineage>
        <taxon>Eukaryota</taxon>
        <taxon>Viridiplantae</taxon>
        <taxon>Streptophyta</taxon>
        <taxon>Embryophyta</taxon>
        <taxon>Tracheophyta</taxon>
        <taxon>Spermatophyta</taxon>
        <taxon>Magnoliopsida</taxon>
        <taxon>eudicotyledons</taxon>
        <taxon>Gunneridae</taxon>
        <taxon>Pentapetalae</taxon>
        <taxon>rosids</taxon>
        <taxon>malvids</taxon>
        <taxon>Myrtales</taxon>
        <taxon>Lythraceae</taxon>
        <taxon>Punica</taxon>
    </lineage>
</organism>
<dbReference type="Gene3D" id="3.30.160.60">
    <property type="entry name" value="Classic Zinc Finger"/>
    <property type="match status" value="1"/>
</dbReference>
<dbReference type="EMBL" id="MTKT01002214">
    <property type="protein sequence ID" value="OWM81863.1"/>
    <property type="molecule type" value="Genomic_DNA"/>
</dbReference>
<dbReference type="PANTHER" id="PTHR47287:SF15">
    <property type="entry name" value="ZINC FINGER PROTEIN 3-LIKE"/>
    <property type="match status" value="1"/>
</dbReference>
<evidence type="ECO:0000313" key="10">
    <source>
        <dbReference type="EMBL" id="OWM81864.1"/>
    </source>
</evidence>
<keyword evidence="5" id="KW-0539">Nucleus</keyword>
<dbReference type="OrthoDB" id="1933825at2759"/>
<keyword evidence="4" id="KW-0862">Zinc</keyword>
<dbReference type="FunFam" id="3.30.160.60:FF:001366">
    <property type="entry name" value="Zinc finger protein 2"/>
    <property type="match status" value="1"/>
</dbReference>
<sequence>MEGGHSGIQLQEQQLEGHLRFQGVNPPIFLDLSLSRELDPGSDGGSKPELNLIDGFEPTDSVSPPNSEQTPQDNETEQQQQQQQQHRVFSCNYCQRKFYSSQALGGHQNAHKRERTLAKRASSSNANRYLSIASLPLHGSFHRSLGIQAHSSMVHKPWHRQAFDQQPGIGRLIQESFRSAPNIGSPSGLGAARFDGLRWFPNASEGTGGMVLWGGASHMMKSRPDEIQKLDLSLKL</sequence>
<evidence type="ECO:0000313" key="11">
    <source>
        <dbReference type="EMBL" id="PKI65984.1"/>
    </source>
</evidence>
<evidence type="ECO:0000256" key="3">
    <source>
        <dbReference type="ARBA" id="ARBA00022771"/>
    </source>
</evidence>
<dbReference type="PROSITE" id="PS50157">
    <property type="entry name" value="ZINC_FINGER_C2H2_2"/>
    <property type="match status" value="1"/>
</dbReference>
<evidence type="ECO:0000256" key="7">
    <source>
        <dbReference type="SAM" id="MobiDB-lite"/>
    </source>
</evidence>
<evidence type="ECO:0000313" key="12">
    <source>
        <dbReference type="Proteomes" id="UP000197138"/>
    </source>
</evidence>
<evidence type="ECO:0000256" key="1">
    <source>
        <dbReference type="ARBA" id="ARBA00004123"/>
    </source>
</evidence>
<reference evidence="9" key="2">
    <citation type="submission" date="2017-06" db="EMBL/GenBank/DDBJ databases">
        <title>The pomegranate genome and the genomics of punicalagin biosynthesis.</title>
        <authorList>
            <person name="Xu C."/>
        </authorList>
    </citation>
    <scope>NUCLEOTIDE SEQUENCE [LARGE SCALE GENOMIC DNA]</scope>
    <source>
        <tissue evidence="9">Fresh leaf</tissue>
    </source>
</reference>
<comment type="caution">
    <text evidence="9">The sequence shown here is derived from an EMBL/GenBank/DDBJ whole genome shotgun (WGS) entry which is preliminary data.</text>
</comment>
<evidence type="ECO:0000256" key="6">
    <source>
        <dbReference type="PROSITE-ProRule" id="PRU00042"/>
    </source>
</evidence>
<dbReference type="SUPFAM" id="SSF57667">
    <property type="entry name" value="beta-beta-alpha zinc fingers"/>
    <property type="match status" value="1"/>
</dbReference>
<feature type="region of interest" description="Disordered" evidence="7">
    <location>
        <begin position="104"/>
        <end position="123"/>
    </location>
</feature>
<reference evidence="12" key="1">
    <citation type="journal article" date="2017" name="Plant J.">
        <title>The pomegranate (Punica granatum L.) genome and the genomics of punicalagin biosynthesis.</title>
        <authorList>
            <person name="Qin G."/>
            <person name="Xu C."/>
            <person name="Ming R."/>
            <person name="Tang H."/>
            <person name="Guyot R."/>
            <person name="Kramer E.M."/>
            <person name="Hu Y."/>
            <person name="Yi X."/>
            <person name="Qi Y."/>
            <person name="Xu X."/>
            <person name="Gao Z."/>
            <person name="Pan H."/>
            <person name="Jian J."/>
            <person name="Tian Y."/>
            <person name="Yue Z."/>
            <person name="Xu Y."/>
        </authorList>
    </citation>
    <scope>NUCLEOTIDE SEQUENCE [LARGE SCALE GENOMIC DNA]</scope>
    <source>
        <strain evidence="12">cv. Dabenzi</strain>
    </source>
</reference>
<dbReference type="STRING" id="22663.A0A218XAA0"/>
<dbReference type="EMBL" id="PGOL01000698">
    <property type="protein sequence ID" value="PKI65984.1"/>
    <property type="molecule type" value="Genomic_DNA"/>
</dbReference>
<keyword evidence="3 6" id="KW-0863">Zinc-finger</keyword>
<feature type="domain" description="C2H2-type" evidence="8">
    <location>
        <begin position="89"/>
        <end position="116"/>
    </location>
</feature>
<evidence type="ECO:0000313" key="13">
    <source>
        <dbReference type="Proteomes" id="UP000233551"/>
    </source>
</evidence>
<name>A0A218XAA0_PUNGR</name>
<dbReference type="InterPro" id="IPR036236">
    <property type="entry name" value="Znf_C2H2_sf"/>
</dbReference>
<keyword evidence="2" id="KW-0479">Metal-binding</keyword>
<protein>
    <recommendedName>
        <fullName evidence="8">C2H2-type domain-containing protein</fullName>
    </recommendedName>
</protein>
<evidence type="ECO:0000259" key="8">
    <source>
        <dbReference type="PROSITE" id="PS50157"/>
    </source>
</evidence>
<dbReference type="PANTHER" id="PTHR47287">
    <property type="entry name" value="C2H2 AND C2HC ZINC FINGERS SUPERFAMILY PROTEIN"/>
    <property type="match status" value="1"/>
</dbReference>
<feature type="compositionally biased region" description="Polar residues" evidence="7">
    <location>
        <begin position="60"/>
        <end position="73"/>
    </location>
</feature>
<evidence type="ECO:0000256" key="2">
    <source>
        <dbReference type="ARBA" id="ARBA00022723"/>
    </source>
</evidence>
<dbReference type="Proteomes" id="UP000233551">
    <property type="component" value="Unassembled WGS sequence"/>
</dbReference>
<gene>
    <name evidence="9" type="ORF">CDL15_Pgr007901</name>
    <name evidence="10" type="ORF">CDL15_Pgr007902</name>
    <name evidence="11" type="ORF">CRG98_013650</name>
</gene>
<feature type="region of interest" description="Disordered" evidence="7">
    <location>
        <begin position="36"/>
        <end position="84"/>
    </location>
</feature>
<dbReference type="GeneID" id="116193198"/>
<evidence type="ECO:0000256" key="5">
    <source>
        <dbReference type="ARBA" id="ARBA00023242"/>
    </source>
</evidence>
<dbReference type="EMBL" id="MTKT01002214">
    <property type="protein sequence ID" value="OWM81864.1"/>
    <property type="molecule type" value="Genomic_DNA"/>
</dbReference>
<dbReference type="AlphaFoldDB" id="A0A218XAA0"/>
<accession>A0A218XAA0</accession>
<dbReference type="GO" id="GO:0008270">
    <property type="term" value="F:zinc ion binding"/>
    <property type="evidence" value="ECO:0007669"/>
    <property type="project" value="UniProtKB-KW"/>
</dbReference>
<proteinExistence type="predicted"/>
<evidence type="ECO:0000313" key="9">
    <source>
        <dbReference type="EMBL" id="OWM81863.1"/>
    </source>
</evidence>
<comment type="subcellular location">
    <subcellularLocation>
        <location evidence="1">Nucleus</location>
    </subcellularLocation>
</comment>
<dbReference type="InterPro" id="IPR013087">
    <property type="entry name" value="Znf_C2H2_type"/>
</dbReference>
<dbReference type="PROSITE" id="PS00028">
    <property type="entry name" value="ZINC_FINGER_C2H2_1"/>
    <property type="match status" value="1"/>
</dbReference>